<sequence>MIEMRRYFGFLFSKRGKIRFAIFALSTAIMIGLSYASGLSWGKWESVEGGYRYVVDILTASPYIFSFVLLGLCFIEPALIFSFKMKRNSFETERRLSVSKRSMYFARYIMGYLEIILPYTFAYFISAGFLFINRGYWDSFYLASFFYVVLHVGGIFAYSFFTFFYLRGRNIIDGFVLMVLATLAIMFLGNAILYLGNMAGGALMGSFEYRVNPFSMFQWACIYLDDALNHKSTLDNITKIFGMVSTGLFSLSIFGIVLHKGDFNCEHANQKTVSYFGYKTLIPLTFIPLMVFKNVIGLPIYYIFFVLVFSLTYLAYALSYRRFMFTKREWQLYFIIIGAEAFVYFLTLFL</sequence>
<keyword evidence="3" id="KW-1185">Reference proteome</keyword>
<feature type="transmembrane region" description="Helical" evidence="1">
    <location>
        <begin position="273"/>
        <end position="292"/>
    </location>
</feature>
<comment type="caution">
    <text evidence="2">The sequence shown here is derived from an EMBL/GenBank/DDBJ whole genome shotgun (WGS) entry which is preliminary data.</text>
</comment>
<evidence type="ECO:0008006" key="4">
    <source>
        <dbReference type="Google" id="ProtNLM"/>
    </source>
</evidence>
<dbReference type="Proteomes" id="UP000266506">
    <property type="component" value="Unassembled WGS sequence"/>
</dbReference>
<feature type="transmembrane region" description="Helical" evidence="1">
    <location>
        <begin position="60"/>
        <end position="83"/>
    </location>
</feature>
<protein>
    <recommendedName>
        <fullName evidence="4">ABC-2 family transporter</fullName>
    </recommendedName>
</protein>
<gene>
    <name evidence="2" type="ORF">EI71_00458</name>
</gene>
<feature type="transmembrane region" description="Helical" evidence="1">
    <location>
        <begin position="175"/>
        <end position="196"/>
    </location>
</feature>
<keyword evidence="1" id="KW-0812">Transmembrane</keyword>
<keyword evidence="1" id="KW-1133">Transmembrane helix</keyword>
<evidence type="ECO:0000313" key="2">
    <source>
        <dbReference type="EMBL" id="RIA78146.1"/>
    </source>
</evidence>
<dbReference type="AlphaFoldDB" id="A0A397S019"/>
<feature type="transmembrane region" description="Helical" evidence="1">
    <location>
        <begin position="298"/>
        <end position="318"/>
    </location>
</feature>
<feature type="transmembrane region" description="Helical" evidence="1">
    <location>
        <begin position="330"/>
        <end position="349"/>
    </location>
</feature>
<evidence type="ECO:0000256" key="1">
    <source>
        <dbReference type="SAM" id="Phobius"/>
    </source>
</evidence>
<feature type="transmembrane region" description="Helical" evidence="1">
    <location>
        <begin position="104"/>
        <end position="132"/>
    </location>
</feature>
<reference evidence="2 3" key="1">
    <citation type="submission" date="2018-08" db="EMBL/GenBank/DDBJ databases">
        <title>Genomic Encyclopedia of Archaeal and Bacterial Type Strains, Phase II (KMG-II): from individual species to whole genera.</title>
        <authorList>
            <person name="Goeker M."/>
        </authorList>
    </citation>
    <scope>NUCLEOTIDE SEQUENCE [LARGE SCALE GENOMIC DNA]</scope>
    <source>
        <strain evidence="2 3">ATCC 27112</strain>
    </source>
</reference>
<accession>A0A397S019</accession>
<feature type="transmembrane region" description="Helical" evidence="1">
    <location>
        <begin position="240"/>
        <end position="261"/>
    </location>
</feature>
<evidence type="ECO:0000313" key="3">
    <source>
        <dbReference type="Proteomes" id="UP000266506"/>
    </source>
</evidence>
<name>A0A397S019_9MOLU</name>
<feature type="transmembrane region" description="Helical" evidence="1">
    <location>
        <begin position="144"/>
        <end position="166"/>
    </location>
</feature>
<dbReference type="EMBL" id="QXEV01000003">
    <property type="protein sequence ID" value="RIA78146.1"/>
    <property type="molecule type" value="Genomic_DNA"/>
</dbReference>
<dbReference type="InParanoid" id="A0A397S019"/>
<keyword evidence="1" id="KW-0472">Membrane</keyword>
<organism evidence="2 3">
    <name type="scientific">Anaeroplasma bactoclasticum</name>
    <dbReference type="NCBI Taxonomy" id="2088"/>
    <lineage>
        <taxon>Bacteria</taxon>
        <taxon>Bacillati</taxon>
        <taxon>Mycoplasmatota</taxon>
        <taxon>Mollicutes</taxon>
        <taxon>Anaeroplasmatales</taxon>
        <taxon>Anaeroplasmataceae</taxon>
        <taxon>Anaeroplasma</taxon>
    </lineage>
</organism>
<proteinExistence type="predicted"/>